<dbReference type="InterPro" id="IPR025315">
    <property type="entry name" value="DUF4220"/>
</dbReference>
<feature type="transmembrane region" description="Helical" evidence="2">
    <location>
        <begin position="52"/>
        <end position="71"/>
    </location>
</feature>
<feature type="compositionally biased region" description="Polar residues" evidence="1">
    <location>
        <begin position="79"/>
        <end position="93"/>
    </location>
</feature>
<comment type="caution">
    <text evidence="4">The sequence shown here is derived from an EMBL/GenBank/DDBJ whole genome shotgun (WGS) entry which is preliminary data.</text>
</comment>
<organism evidence="4 5">
    <name type="scientific">Corchorus olitorius</name>
    <dbReference type="NCBI Taxonomy" id="93759"/>
    <lineage>
        <taxon>Eukaryota</taxon>
        <taxon>Viridiplantae</taxon>
        <taxon>Streptophyta</taxon>
        <taxon>Embryophyta</taxon>
        <taxon>Tracheophyta</taxon>
        <taxon>Spermatophyta</taxon>
        <taxon>Magnoliopsida</taxon>
        <taxon>eudicotyledons</taxon>
        <taxon>Gunneridae</taxon>
        <taxon>Pentapetalae</taxon>
        <taxon>rosids</taxon>
        <taxon>malvids</taxon>
        <taxon>Malvales</taxon>
        <taxon>Malvaceae</taxon>
        <taxon>Grewioideae</taxon>
        <taxon>Apeibeae</taxon>
        <taxon>Corchorus</taxon>
    </lineage>
</organism>
<protein>
    <recommendedName>
        <fullName evidence="3">DUF4220 domain-containing protein</fullName>
    </recommendedName>
</protein>
<evidence type="ECO:0000313" key="5">
    <source>
        <dbReference type="Proteomes" id="UP000187203"/>
    </source>
</evidence>
<evidence type="ECO:0000256" key="2">
    <source>
        <dbReference type="SAM" id="Phobius"/>
    </source>
</evidence>
<keyword evidence="5" id="KW-1185">Reference proteome</keyword>
<dbReference type="OrthoDB" id="1689146at2759"/>
<feature type="transmembrane region" description="Helical" evidence="2">
    <location>
        <begin position="218"/>
        <end position="241"/>
    </location>
</feature>
<accession>A0A1R3JF75</accession>
<dbReference type="STRING" id="93759.A0A1R3JF75"/>
<feature type="transmembrane region" description="Helical" evidence="2">
    <location>
        <begin position="187"/>
        <end position="206"/>
    </location>
</feature>
<feature type="domain" description="DUF4220" evidence="3">
    <location>
        <begin position="110"/>
        <end position="316"/>
    </location>
</feature>
<evidence type="ECO:0000313" key="4">
    <source>
        <dbReference type="EMBL" id="OMO93478.1"/>
    </source>
</evidence>
<feature type="transmembrane region" description="Helical" evidence="2">
    <location>
        <begin position="21"/>
        <end position="40"/>
    </location>
</feature>
<evidence type="ECO:0000259" key="3">
    <source>
        <dbReference type="Pfam" id="PF13968"/>
    </source>
</evidence>
<keyword evidence="2" id="KW-1133">Transmembrane helix</keyword>
<evidence type="ECO:0000256" key="1">
    <source>
        <dbReference type="SAM" id="MobiDB-lite"/>
    </source>
</evidence>
<keyword evidence="2" id="KW-0472">Membrane</keyword>
<dbReference type="Pfam" id="PF13968">
    <property type="entry name" value="DUF4220"/>
    <property type="match status" value="1"/>
</dbReference>
<dbReference type="PANTHER" id="PTHR31325">
    <property type="entry name" value="OS01G0798800 PROTEIN-RELATED"/>
    <property type="match status" value="1"/>
</dbReference>
<dbReference type="AlphaFoldDB" id="A0A1R3JF75"/>
<dbReference type="Proteomes" id="UP000187203">
    <property type="component" value="Unassembled WGS sequence"/>
</dbReference>
<sequence>MPVPKLYISISLNAKQLWDRWNVRGAILFSLFLQVVLIFVGPIRKSARNQVVVLFIWFAYLMADTAANFAVGQISNSQRNSNQTDAQLPTRINMTPEPDKEAKASDVPVKSGTLNHVEVVRYAHAYFKTFKGLVVDLIFSFRERDESREFFYNRTPEDALRLIEVELNFLYGTLYTKVEVVHSKIGYVFRFFAFGAVLSTLGIFYFQTDKAKFDGVDIAITYTLLLGAIALDVIAFFLLIFSDRTIALIKNPDRPRGWWRRFACFVFNGYLALKKPRWQLCQCKTTNSGHRRKVLVTPTGFRRWSGSISTHNIIRYCLCSKKTTIHEFPSFLGIMFGNMKIPCDRVAVAEQGNSCIGKVINFPCSVKEFLVQRFRFFYKPWDLPFKDFMDELLYVSSEPFTEELWEFIFLEIKIKAEFADTPETAKRISSARGDWVLTDTSDNSQQTDHDNSQVLQDEVRSNLLKYDMPEQNSSWGSN</sequence>
<proteinExistence type="predicted"/>
<gene>
    <name evidence="4" type="ORF">COLO4_16911</name>
</gene>
<dbReference type="EMBL" id="AWUE01016262">
    <property type="protein sequence ID" value="OMO93478.1"/>
    <property type="molecule type" value="Genomic_DNA"/>
</dbReference>
<feature type="region of interest" description="Disordered" evidence="1">
    <location>
        <begin position="79"/>
        <end position="106"/>
    </location>
</feature>
<reference evidence="5" key="1">
    <citation type="submission" date="2013-09" db="EMBL/GenBank/DDBJ databases">
        <title>Corchorus olitorius genome sequencing.</title>
        <authorList>
            <person name="Alam M."/>
            <person name="Haque M.S."/>
            <person name="Islam M.S."/>
            <person name="Emdad E.M."/>
            <person name="Islam M.M."/>
            <person name="Ahmed B."/>
            <person name="Halim A."/>
            <person name="Hossen Q.M.M."/>
            <person name="Hossain M.Z."/>
            <person name="Ahmed R."/>
            <person name="Khan M.M."/>
            <person name="Islam R."/>
            <person name="Rashid M.M."/>
            <person name="Khan S.A."/>
            <person name="Rahman M.S."/>
            <person name="Alam M."/>
            <person name="Yahiya A.S."/>
            <person name="Khan M.S."/>
            <person name="Azam M.S."/>
            <person name="Haque T."/>
            <person name="Lashkar M.Z.H."/>
            <person name="Akhand A.I."/>
            <person name="Morshed G."/>
            <person name="Roy S."/>
            <person name="Uddin K.S."/>
            <person name="Rabeya T."/>
            <person name="Hossain A.S."/>
            <person name="Chowdhury A."/>
            <person name="Snigdha A.R."/>
            <person name="Mortoza M.S."/>
            <person name="Matin S.A."/>
            <person name="Hoque S.M.E."/>
            <person name="Islam M.K."/>
            <person name="Roy D.K."/>
            <person name="Haider R."/>
            <person name="Moosa M.M."/>
            <person name="Elias S.M."/>
            <person name="Hasan A.M."/>
            <person name="Jahan S."/>
            <person name="Shafiuddin M."/>
            <person name="Mahmood N."/>
            <person name="Shommy N.S."/>
        </authorList>
    </citation>
    <scope>NUCLEOTIDE SEQUENCE [LARGE SCALE GENOMIC DNA]</scope>
    <source>
        <strain evidence="5">cv. O-4</strain>
    </source>
</reference>
<name>A0A1R3JF75_9ROSI</name>
<keyword evidence="2" id="KW-0812">Transmembrane</keyword>